<proteinExistence type="predicted"/>
<keyword evidence="2" id="KW-1133">Transmembrane helix</keyword>
<feature type="compositionally biased region" description="Pro residues" evidence="1">
    <location>
        <begin position="49"/>
        <end position="103"/>
    </location>
</feature>
<dbReference type="Proteomes" id="UP001051844">
    <property type="component" value="Unassembled WGS sequence"/>
</dbReference>
<organism evidence="3 4">
    <name type="scientific">Streptomyces albidoflavus</name>
    <dbReference type="NCBI Taxonomy" id="1886"/>
    <lineage>
        <taxon>Bacteria</taxon>
        <taxon>Bacillati</taxon>
        <taxon>Actinomycetota</taxon>
        <taxon>Actinomycetes</taxon>
        <taxon>Kitasatosporales</taxon>
        <taxon>Streptomycetaceae</taxon>
        <taxon>Streptomyces</taxon>
        <taxon>Streptomyces albidoflavus group</taxon>
    </lineage>
</organism>
<reference evidence="3" key="1">
    <citation type="submission" date="2022-09" db="EMBL/GenBank/DDBJ databases">
        <title>Whole genome shotgun sequence of Streptomyces albidoflavus NBRC 12854.</title>
        <authorList>
            <person name="Komaki H."/>
            <person name="Tamura T."/>
        </authorList>
    </citation>
    <scope>NUCLEOTIDE SEQUENCE</scope>
    <source>
        <strain evidence="3">NBRC 12854</strain>
    </source>
</reference>
<feature type="transmembrane region" description="Helical" evidence="2">
    <location>
        <begin position="190"/>
        <end position="209"/>
    </location>
</feature>
<evidence type="ECO:0000256" key="2">
    <source>
        <dbReference type="SAM" id="Phobius"/>
    </source>
</evidence>
<dbReference type="AlphaFoldDB" id="A0AA37C1J2"/>
<feature type="transmembrane region" description="Helical" evidence="2">
    <location>
        <begin position="129"/>
        <end position="150"/>
    </location>
</feature>
<evidence type="ECO:0000313" key="3">
    <source>
        <dbReference type="EMBL" id="GHI48765.1"/>
    </source>
</evidence>
<keyword evidence="2" id="KW-0472">Membrane</keyword>
<feature type="transmembrane region" description="Helical" evidence="2">
    <location>
        <begin position="156"/>
        <end position="178"/>
    </location>
</feature>
<gene>
    <name evidence="3" type="ORF">ScoT_49390</name>
</gene>
<comment type="caution">
    <text evidence="3">The sequence shown here is derived from an EMBL/GenBank/DDBJ whole genome shotgun (WGS) entry which is preliminary data.</text>
</comment>
<accession>A0AA37C1J2</accession>
<sequence length="613" mass="63256">MLSRAGRNGGDDVAQENEHRDGGPEPQDAAEREARAGHRPPDPRSAPYGGPPPASPPPPPPVSPPPPPAAPPPPAGPPGDAWPPPPPPGAVPPPPPGPPPGPPDALRAVGAGVLNLSGLGLGYLALRQWLPAGVCVAATAGLLVAALPASPEGVPGLLVAAWAAVAVLAAADAARRALRRPLRGWPRPALVLGLGLVLLAVPAGGAVAYESARDEAVEEMLLERLAKTDALAERAAGRAGFAAGKKEYTRAVEGYAGLAADHPERRAAKKVPAKLEALYESVATPYREDDHCEAIEPLTYLRELPDSVGEQALGKLATWPDKPLADALYTCGMDLVGQGQAGTGGDHLTALFEEFPESKEAGQVGPALLTEVSERSGALPDDACDNTSRLRALDALAGKLPGESVSGVSDKARSGVEKGTYSCGVEEFEDGKFSEAAETFTDFADTYKGNKNRDKARKAAIAAEIAEERPAAGRKLPPAKSPGGTRMELVVSNGGPGTVEILYTGPVTGRLTLKACAGCKAYDSVAAGKAGACKDKSRSYPKQRLSLPAGEYHFLYKRGSSTDTVRNHSSGARIEPGYTYTDCAYTVKGLGGLLPPPVDGAAWTPPPGTGRDR</sequence>
<evidence type="ECO:0000256" key="1">
    <source>
        <dbReference type="SAM" id="MobiDB-lite"/>
    </source>
</evidence>
<feature type="region of interest" description="Disordered" evidence="1">
    <location>
        <begin position="1"/>
        <end position="105"/>
    </location>
</feature>
<protein>
    <submittedName>
        <fullName evidence="3">Uncharacterized protein</fullName>
    </submittedName>
</protein>
<dbReference type="EMBL" id="BNDZ01000005">
    <property type="protein sequence ID" value="GHI48765.1"/>
    <property type="molecule type" value="Genomic_DNA"/>
</dbReference>
<feature type="compositionally biased region" description="Basic and acidic residues" evidence="1">
    <location>
        <begin position="16"/>
        <end position="42"/>
    </location>
</feature>
<name>A0AA37C1J2_9ACTN</name>
<keyword evidence="2" id="KW-0812">Transmembrane</keyword>
<evidence type="ECO:0000313" key="4">
    <source>
        <dbReference type="Proteomes" id="UP001051844"/>
    </source>
</evidence>